<dbReference type="InterPro" id="IPR029058">
    <property type="entry name" value="AB_hydrolase_fold"/>
</dbReference>
<dbReference type="AlphaFoldDB" id="A0AAE3ECT3"/>
<keyword evidence="6" id="KW-1185">Reference proteome</keyword>
<dbReference type="InterPro" id="IPR002018">
    <property type="entry name" value="CarbesteraseB"/>
</dbReference>
<keyword evidence="2 3" id="KW-0378">Hydrolase</keyword>
<dbReference type="InterPro" id="IPR019819">
    <property type="entry name" value="Carboxylesterase_B_CS"/>
</dbReference>
<dbReference type="PROSITE" id="PS00122">
    <property type="entry name" value="CARBOXYLESTERASE_B_1"/>
    <property type="match status" value="1"/>
</dbReference>
<sequence>MALLQVKTENGIVEGLPAGNQSVSIFKGIPFAKPPVGDLRWKAPQPAEDWDGVLLCHQFAPIPMQARFASEGGGNTLAAQEFYVIDFPMSEDCLYLNVWTPAKSDSEKLPVAVYIHGGGMETGYSYLNAYDGEAFAKRGVIMVTIAYRLGIFGFMAHPDLAAEDPHHSTGNYAIMDQVAALAWIHRNIAAFGGDPENVTIFGQSAGGMSVQNLCGTPLANGLYQHAIMQSGGGLSKGGPLDEFSLEKAYECSGKYLAYAGIDSPVNARNRDAKELIDLFVEFKGDKGYSGMFQPCVDGYVHPLPMAEYFMKGMQPDIDYMIGCTRDEMRRFGAPAPTYEQIKATAEATYGEKAAQFLEAVHADDPKICARYFEDPIGSNMLSGDLAWCENQLILGRKPAYEYYFTYVPPGAEAMGAHHSVEHHYVFQTLVRSKRPYTGFDFDLSNKLCDYWTNFCKTGNPNGDGEETWAPFTKEHPEALIIDGPCHMGRVAREPQIAFHVDYTLNRL</sequence>
<comment type="caution">
    <text evidence="5">The sequence shown here is derived from an EMBL/GenBank/DDBJ whole genome shotgun (WGS) entry which is preliminary data.</text>
</comment>
<feature type="domain" description="Carboxylesterase type B" evidence="4">
    <location>
        <begin position="5"/>
        <end position="498"/>
    </location>
</feature>
<dbReference type="SUPFAM" id="SSF53474">
    <property type="entry name" value="alpha/beta-Hydrolases"/>
    <property type="match status" value="1"/>
</dbReference>
<dbReference type="EMBL" id="JAJEQR010000046">
    <property type="protein sequence ID" value="MCC2231975.1"/>
    <property type="molecule type" value="Genomic_DNA"/>
</dbReference>
<proteinExistence type="inferred from homology"/>
<dbReference type="Proteomes" id="UP001198182">
    <property type="component" value="Unassembled WGS sequence"/>
</dbReference>
<name>A0AAE3ECT3_9FIRM</name>
<evidence type="ECO:0000313" key="6">
    <source>
        <dbReference type="Proteomes" id="UP001198182"/>
    </source>
</evidence>
<comment type="similarity">
    <text evidence="1 3">Belongs to the type-B carboxylesterase/lipase family.</text>
</comment>
<protein>
    <recommendedName>
        <fullName evidence="3">Carboxylic ester hydrolase</fullName>
        <ecNumber evidence="3">3.1.1.-</ecNumber>
    </recommendedName>
</protein>
<evidence type="ECO:0000313" key="5">
    <source>
        <dbReference type="EMBL" id="MCC2231975.1"/>
    </source>
</evidence>
<dbReference type="PROSITE" id="PS00941">
    <property type="entry name" value="CARBOXYLESTERASE_B_2"/>
    <property type="match status" value="1"/>
</dbReference>
<evidence type="ECO:0000256" key="2">
    <source>
        <dbReference type="ARBA" id="ARBA00022801"/>
    </source>
</evidence>
<evidence type="ECO:0000259" key="4">
    <source>
        <dbReference type="Pfam" id="PF00135"/>
    </source>
</evidence>
<gene>
    <name evidence="5" type="ORF">LKD81_13375</name>
</gene>
<dbReference type="Pfam" id="PF00135">
    <property type="entry name" value="COesterase"/>
    <property type="match status" value="1"/>
</dbReference>
<dbReference type="Gene3D" id="3.40.50.1820">
    <property type="entry name" value="alpha/beta hydrolase"/>
    <property type="match status" value="1"/>
</dbReference>
<organism evidence="5 6">
    <name type="scientific">Hominifimenecus microfluidus</name>
    <dbReference type="NCBI Taxonomy" id="2885348"/>
    <lineage>
        <taxon>Bacteria</taxon>
        <taxon>Bacillati</taxon>
        <taxon>Bacillota</taxon>
        <taxon>Clostridia</taxon>
        <taxon>Lachnospirales</taxon>
        <taxon>Lachnospiraceae</taxon>
        <taxon>Hominifimenecus</taxon>
    </lineage>
</organism>
<dbReference type="GO" id="GO:0016787">
    <property type="term" value="F:hydrolase activity"/>
    <property type="evidence" value="ECO:0007669"/>
    <property type="project" value="UniProtKB-KW"/>
</dbReference>
<dbReference type="InterPro" id="IPR050309">
    <property type="entry name" value="Type-B_Carboxylest/Lipase"/>
</dbReference>
<evidence type="ECO:0000256" key="1">
    <source>
        <dbReference type="ARBA" id="ARBA00005964"/>
    </source>
</evidence>
<dbReference type="PANTHER" id="PTHR11559">
    <property type="entry name" value="CARBOXYLESTERASE"/>
    <property type="match status" value="1"/>
</dbReference>
<dbReference type="RefSeq" id="WP_308454461.1">
    <property type="nucleotide sequence ID" value="NZ_JAJEQR010000046.1"/>
</dbReference>
<reference evidence="5" key="1">
    <citation type="submission" date="2021-10" db="EMBL/GenBank/DDBJ databases">
        <title>Anaerobic single-cell dispensing facilitates the cultivation of human gut bacteria.</title>
        <authorList>
            <person name="Afrizal A."/>
        </authorList>
    </citation>
    <scope>NUCLEOTIDE SEQUENCE</scope>
    <source>
        <strain evidence="5">CLA-AA-H215</strain>
    </source>
</reference>
<evidence type="ECO:0000256" key="3">
    <source>
        <dbReference type="RuleBase" id="RU361235"/>
    </source>
</evidence>
<accession>A0AAE3ECT3</accession>
<dbReference type="InterPro" id="IPR019826">
    <property type="entry name" value="Carboxylesterase_B_AS"/>
</dbReference>
<dbReference type="EC" id="3.1.1.-" evidence="3"/>